<sequence length="475" mass="56118">MPELNKDVIFLILKELQQNDVKSLYPYLLINKTWCETTVPILWKNPVNRYYEINKVNNNLFNVIISHISEESKENLKNQGIEIFTKTYKRPSFNYISYWRHLDLLFLQLMMDFFLKYKNIERFKFSIIGKEILNLFNKNTKFIFLNLINSQRFNTFHISGTENCFSELETFHCNDFINCNTLKRLAIINTSIKELKFEIDNNIDKPGIVRLIEVQKNLKNVYLILNYTYVVNESYHTTIENSLIKCANTVQYLRIDWKPYTKFLSYFVNLLSLEIKAPHDANWSHLEEISLPLLKFLKAHSIPSRVLTSLINNTKAHLIEISIFYQGIDDGKLIKTICQSCPNLSYLRLSMYNTNDILKFEDLLINCLSLNRLEITGMNVSNEFNWDMLFIILAKFSPIGLFKFKFSSYGSKFKSSSLKLFFDNWKNRYPMLLQIISAEHISNDRKKLENLVQIYKVNGIVEKYNIDGDDFEGFK</sequence>
<proteinExistence type="predicted"/>
<name>A0A2H5TS81_RHIID</name>
<dbReference type="SUPFAM" id="SSF52047">
    <property type="entry name" value="RNI-like"/>
    <property type="match status" value="1"/>
</dbReference>
<dbReference type="EMBL" id="AUPC02000449">
    <property type="protein sequence ID" value="POG59452.1"/>
    <property type="molecule type" value="Genomic_DNA"/>
</dbReference>
<dbReference type="InterPro" id="IPR032675">
    <property type="entry name" value="LRR_dom_sf"/>
</dbReference>
<dbReference type="Gene3D" id="3.80.10.10">
    <property type="entry name" value="Ribonuclease Inhibitor"/>
    <property type="match status" value="1"/>
</dbReference>
<evidence type="ECO:0000313" key="1">
    <source>
        <dbReference type="EMBL" id="POG59452.1"/>
    </source>
</evidence>
<evidence type="ECO:0000313" key="2">
    <source>
        <dbReference type="Proteomes" id="UP000018888"/>
    </source>
</evidence>
<comment type="caution">
    <text evidence="1">The sequence shown here is derived from an EMBL/GenBank/DDBJ whole genome shotgun (WGS) entry which is preliminary data.</text>
</comment>
<dbReference type="VEuPathDB" id="FungiDB:RhiirFUN_023419"/>
<dbReference type="Proteomes" id="UP000018888">
    <property type="component" value="Unassembled WGS sequence"/>
</dbReference>
<keyword evidence="2" id="KW-1185">Reference proteome</keyword>
<reference evidence="1 2" key="2">
    <citation type="journal article" date="2018" name="New Phytol.">
        <title>High intraspecific genome diversity in the model arbuscular mycorrhizal symbiont Rhizophagus irregularis.</title>
        <authorList>
            <person name="Chen E.C.H."/>
            <person name="Morin E."/>
            <person name="Beaudet D."/>
            <person name="Noel J."/>
            <person name="Yildirir G."/>
            <person name="Ndikumana S."/>
            <person name="Charron P."/>
            <person name="St-Onge C."/>
            <person name="Giorgi J."/>
            <person name="Kruger M."/>
            <person name="Marton T."/>
            <person name="Ropars J."/>
            <person name="Grigoriev I.V."/>
            <person name="Hainaut M."/>
            <person name="Henrissat B."/>
            <person name="Roux C."/>
            <person name="Martin F."/>
            <person name="Corradi N."/>
        </authorList>
    </citation>
    <scope>NUCLEOTIDE SEQUENCE [LARGE SCALE GENOMIC DNA]</scope>
    <source>
        <strain evidence="1 2">DAOM 197198</strain>
    </source>
</reference>
<dbReference type="AlphaFoldDB" id="A0A2H5TS81"/>
<reference evidence="1 2" key="1">
    <citation type="journal article" date="2013" name="Proc. Natl. Acad. Sci. U.S.A.">
        <title>Genome of an arbuscular mycorrhizal fungus provides insight into the oldest plant symbiosis.</title>
        <authorList>
            <person name="Tisserant E."/>
            <person name="Malbreil M."/>
            <person name="Kuo A."/>
            <person name="Kohler A."/>
            <person name="Symeonidi A."/>
            <person name="Balestrini R."/>
            <person name="Charron P."/>
            <person name="Duensing N."/>
            <person name="Frei Dit Frey N."/>
            <person name="Gianinazzi-Pearson V."/>
            <person name="Gilbert L.B."/>
            <person name="Handa Y."/>
            <person name="Herr J.R."/>
            <person name="Hijri M."/>
            <person name="Koul R."/>
            <person name="Kawaguchi M."/>
            <person name="Krajinski F."/>
            <person name="Lammers P.J."/>
            <person name="Masclaux F.G."/>
            <person name="Murat C."/>
            <person name="Morin E."/>
            <person name="Ndikumana S."/>
            <person name="Pagni M."/>
            <person name="Petitpierre D."/>
            <person name="Requena N."/>
            <person name="Rosikiewicz P."/>
            <person name="Riley R."/>
            <person name="Saito K."/>
            <person name="San Clemente H."/>
            <person name="Shapiro H."/>
            <person name="van Tuinen D."/>
            <person name="Becard G."/>
            <person name="Bonfante P."/>
            <person name="Paszkowski U."/>
            <person name="Shachar-Hill Y.Y."/>
            <person name="Tuskan G.A."/>
            <person name="Young P.W."/>
            <person name="Sanders I.R."/>
            <person name="Henrissat B."/>
            <person name="Rensing S.A."/>
            <person name="Grigoriev I.V."/>
            <person name="Corradi N."/>
            <person name="Roux C."/>
            <person name="Martin F."/>
        </authorList>
    </citation>
    <scope>NUCLEOTIDE SEQUENCE [LARGE SCALE GENOMIC DNA]</scope>
    <source>
        <strain evidence="1 2">DAOM 197198</strain>
    </source>
</reference>
<organism evidence="1 2">
    <name type="scientific">Rhizophagus irregularis (strain DAOM 181602 / DAOM 197198 / MUCL 43194)</name>
    <name type="common">Arbuscular mycorrhizal fungus</name>
    <name type="synonym">Glomus intraradices</name>
    <dbReference type="NCBI Taxonomy" id="747089"/>
    <lineage>
        <taxon>Eukaryota</taxon>
        <taxon>Fungi</taxon>
        <taxon>Fungi incertae sedis</taxon>
        <taxon>Mucoromycota</taxon>
        <taxon>Glomeromycotina</taxon>
        <taxon>Glomeromycetes</taxon>
        <taxon>Glomerales</taxon>
        <taxon>Glomeraceae</taxon>
        <taxon>Rhizophagus</taxon>
    </lineage>
</organism>
<gene>
    <name evidence="1" type="ORF">GLOIN_2v1789107</name>
</gene>
<accession>A0A2H5TS81</accession>
<evidence type="ECO:0008006" key="3">
    <source>
        <dbReference type="Google" id="ProtNLM"/>
    </source>
</evidence>
<protein>
    <recommendedName>
        <fullName evidence="3">F-box domain-containing protein</fullName>
    </recommendedName>
</protein>